<accession>A0A9W8Y3Z3</accession>
<sequence>MDPVEPVQPFPNLFDTSHPPSAFALTIFSLFGEGHTERADLRPLGPDVSLASTTAAAAAAQRRRSAALILDRLARPLGEEVVVDGYDVQVPAQWKGTYQDSQFKTLVASLRELNRQAWTASGGVEGGPNDLGADGRGVVFFEWVGEMLKREVVTEVVREGWVEWDGQAWN</sequence>
<evidence type="ECO:0000313" key="2">
    <source>
        <dbReference type="Proteomes" id="UP001140560"/>
    </source>
</evidence>
<reference evidence="1" key="1">
    <citation type="submission" date="2022-10" db="EMBL/GenBank/DDBJ databases">
        <title>Tapping the CABI collections for fungal endophytes: first genome assemblies for Collariella, Neodidymelliopsis, Ascochyta clinopodiicola, Didymella pomorum, Didymosphaeria variabile, Neocosmospora piperis and Neocucurbitaria cava.</title>
        <authorList>
            <person name="Hill R."/>
        </authorList>
    </citation>
    <scope>NUCLEOTIDE SEQUENCE</scope>
    <source>
        <strain evidence="1">IMI 356814</strain>
    </source>
</reference>
<proteinExistence type="predicted"/>
<keyword evidence="2" id="KW-1185">Reference proteome</keyword>
<gene>
    <name evidence="1" type="ORF">N0V83_008060</name>
</gene>
<dbReference type="EMBL" id="JAPEUY010000014">
    <property type="protein sequence ID" value="KAJ4366424.1"/>
    <property type="molecule type" value="Genomic_DNA"/>
</dbReference>
<dbReference type="OrthoDB" id="6020543at2759"/>
<comment type="caution">
    <text evidence="1">The sequence shown here is derived from an EMBL/GenBank/DDBJ whole genome shotgun (WGS) entry which is preliminary data.</text>
</comment>
<protein>
    <submittedName>
        <fullName evidence="1">Uncharacterized protein</fullName>
    </submittedName>
</protein>
<dbReference type="AlphaFoldDB" id="A0A9W8Y3Z3"/>
<organism evidence="1 2">
    <name type="scientific">Neocucurbitaria cava</name>
    <dbReference type="NCBI Taxonomy" id="798079"/>
    <lineage>
        <taxon>Eukaryota</taxon>
        <taxon>Fungi</taxon>
        <taxon>Dikarya</taxon>
        <taxon>Ascomycota</taxon>
        <taxon>Pezizomycotina</taxon>
        <taxon>Dothideomycetes</taxon>
        <taxon>Pleosporomycetidae</taxon>
        <taxon>Pleosporales</taxon>
        <taxon>Pleosporineae</taxon>
        <taxon>Cucurbitariaceae</taxon>
        <taxon>Neocucurbitaria</taxon>
    </lineage>
</organism>
<dbReference type="Proteomes" id="UP001140560">
    <property type="component" value="Unassembled WGS sequence"/>
</dbReference>
<evidence type="ECO:0000313" key="1">
    <source>
        <dbReference type="EMBL" id="KAJ4366424.1"/>
    </source>
</evidence>
<name>A0A9W8Y3Z3_9PLEO</name>